<protein>
    <submittedName>
        <fullName evidence="1">Uncharacterized protein</fullName>
    </submittedName>
</protein>
<gene>
    <name evidence="1" type="ORF">I79_012887</name>
</gene>
<organism evidence="1 2">
    <name type="scientific">Cricetulus griseus</name>
    <name type="common">Chinese hamster</name>
    <name type="synonym">Cricetulus barabensis griseus</name>
    <dbReference type="NCBI Taxonomy" id="10029"/>
    <lineage>
        <taxon>Eukaryota</taxon>
        <taxon>Metazoa</taxon>
        <taxon>Chordata</taxon>
        <taxon>Craniata</taxon>
        <taxon>Vertebrata</taxon>
        <taxon>Euteleostomi</taxon>
        <taxon>Mammalia</taxon>
        <taxon>Eutheria</taxon>
        <taxon>Euarchontoglires</taxon>
        <taxon>Glires</taxon>
        <taxon>Rodentia</taxon>
        <taxon>Myomorpha</taxon>
        <taxon>Muroidea</taxon>
        <taxon>Cricetidae</taxon>
        <taxon>Cricetinae</taxon>
        <taxon>Cricetulus</taxon>
    </lineage>
</organism>
<evidence type="ECO:0000313" key="1">
    <source>
        <dbReference type="EMBL" id="EGV93203.1"/>
    </source>
</evidence>
<reference evidence="2" key="1">
    <citation type="journal article" date="2011" name="Nat. Biotechnol.">
        <title>The genomic sequence of the Chinese hamster ovary (CHO)-K1 cell line.</title>
        <authorList>
            <person name="Xu X."/>
            <person name="Nagarajan H."/>
            <person name="Lewis N.E."/>
            <person name="Pan S."/>
            <person name="Cai Z."/>
            <person name="Liu X."/>
            <person name="Chen W."/>
            <person name="Xie M."/>
            <person name="Wang W."/>
            <person name="Hammond S."/>
            <person name="Andersen M.R."/>
            <person name="Neff N."/>
            <person name="Passarelli B."/>
            <person name="Koh W."/>
            <person name="Fan H.C."/>
            <person name="Wang J."/>
            <person name="Gui Y."/>
            <person name="Lee K.H."/>
            <person name="Betenbaugh M.J."/>
            <person name="Quake S.R."/>
            <person name="Famili I."/>
            <person name="Palsson B.O."/>
            <person name="Wang J."/>
        </authorList>
    </citation>
    <scope>NUCLEOTIDE SEQUENCE [LARGE SCALE GENOMIC DNA]</scope>
    <source>
        <strain evidence="2">CHO K1 cell line</strain>
    </source>
</reference>
<sequence>MDFTVLENTRGVQVCMLVMKKQRGKDKMVEREESKQRRGLTGRGLEPDMIRLSLVRNLSEAVHLF</sequence>
<accession>G3HQ00</accession>
<dbReference type="InParanoid" id="G3HQ00"/>
<evidence type="ECO:0000313" key="2">
    <source>
        <dbReference type="Proteomes" id="UP000001075"/>
    </source>
</evidence>
<proteinExistence type="predicted"/>
<dbReference type="Proteomes" id="UP000001075">
    <property type="component" value="Unassembled WGS sequence"/>
</dbReference>
<name>G3HQ00_CRIGR</name>
<dbReference type="AlphaFoldDB" id="G3HQ00"/>
<dbReference type="EMBL" id="JH000593">
    <property type="protein sequence ID" value="EGV93203.1"/>
    <property type="molecule type" value="Genomic_DNA"/>
</dbReference>